<dbReference type="AlphaFoldDB" id="A0A0M2PWY4"/>
<reference evidence="2" key="1">
    <citation type="submission" date="2012-04" db="EMBL/GenBank/DDBJ databases">
        <authorList>
            <person name="Borisov I.G."/>
            <person name="Ivanikova N.V."/>
            <person name="Pinevich A.V."/>
        </authorList>
    </citation>
    <scope>NUCLEOTIDE SEQUENCE</scope>
    <source>
        <strain evidence="2">CALU 1027</strain>
    </source>
</reference>
<proteinExistence type="predicted"/>
<evidence type="ECO:0000313" key="3">
    <source>
        <dbReference type="Proteomes" id="UP000034681"/>
    </source>
</evidence>
<protein>
    <recommendedName>
        <fullName evidence="1">Trypsin-co-occurring domain-containing protein</fullName>
    </recommendedName>
</protein>
<dbReference type="Proteomes" id="UP000034681">
    <property type="component" value="Unassembled WGS sequence"/>
</dbReference>
<organism evidence="2 3">
    <name type="scientific">Prochlorothrix hollandica PCC 9006 = CALU 1027</name>
    <dbReference type="NCBI Taxonomy" id="317619"/>
    <lineage>
        <taxon>Bacteria</taxon>
        <taxon>Bacillati</taxon>
        <taxon>Cyanobacteriota</taxon>
        <taxon>Cyanophyceae</taxon>
        <taxon>Prochlorotrichales</taxon>
        <taxon>Prochlorotrichaceae</taxon>
        <taxon>Prochlorothrix</taxon>
    </lineage>
</organism>
<comment type="caution">
    <text evidence="2">The sequence shown here is derived from an EMBL/GenBank/DDBJ whole genome shotgun (WGS) entry which is preliminary data.</text>
</comment>
<name>A0A0M2PWY4_PROHO</name>
<feature type="domain" description="Trypsin-co-occurring" evidence="1">
    <location>
        <begin position="4"/>
        <end position="89"/>
    </location>
</feature>
<dbReference type="EMBL" id="AJTX02000002">
    <property type="protein sequence ID" value="KKJ00941.1"/>
    <property type="molecule type" value="Genomic_DNA"/>
</dbReference>
<dbReference type="InterPro" id="IPR045608">
    <property type="entry name" value="Trypco2"/>
</dbReference>
<evidence type="ECO:0000259" key="1">
    <source>
        <dbReference type="Pfam" id="PF19631"/>
    </source>
</evidence>
<dbReference type="Pfam" id="PF19631">
    <property type="entry name" value="Trypco2"/>
    <property type="match status" value="1"/>
</dbReference>
<gene>
    <name evidence="2" type="ORF">PROH_00390</name>
</gene>
<dbReference type="RefSeq" id="WP_017713466.1">
    <property type="nucleotide sequence ID" value="NZ_KB235941.1"/>
</dbReference>
<evidence type="ECO:0000313" key="2">
    <source>
        <dbReference type="EMBL" id="KKJ00941.1"/>
    </source>
</evidence>
<keyword evidence="3" id="KW-1185">Reference proteome</keyword>
<dbReference type="STRING" id="317619.GCA_000332315_03232"/>
<dbReference type="OrthoDB" id="3696289at2"/>
<sequence length="108" mass="11161">MATIPIAQAIQAIRSEIVTAVKAGENEAIKFDLGPIELEFQVEISEEKGGTGGASAGFNVGVVALEVSAEGELKRSKATTHTVKLTLKPVTTQGGSVQVSQTGANKPR</sequence>
<accession>A0A0M2PWY4</accession>